<feature type="short sequence motif" description="'HIGH' region" evidence="9">
    <location>
        <begin position="126"/>
        <end position="136"/>
    </location>
</feature>
<comment type="similarity">
    <text evidence="1 9 10">Belongs to the class-I aminoacyl-tRNA synthetase family.</text>
</comment>
<gene>
    <name evidence="9" type="primary">argS</name>
    <name evidence="13" type="ORF">CJ255_13990</name>
</gene>
<dbReference type="SUPFAM" id="SSF55190">
    <property type="entry name" value="Arginyl-tRNA synthetase (ArgRS), N-terminal 'additional' domain"/>
    <property type="match status" value="1"/>
</dbReference>
<evidence type="ECO:0000256" key="9">
    <source>
        <dbReference type="HAMAP-Rule" id="MF_00123"/>
    </source>
</evidence>
<evidence type="ECO:0000256" key="3">
    <source>
        <dbReference type="ARBA" id="ARBA00022598"/>
    </source>
</evidence>
<dbReference type="PRINTS" id="PR01038">
    <property type="entry name" value="TRNASYNTHARG"/>
</dbReference>
<evidence type="ECO:0000256" key="5">
    <source>
        <dbReference type="ARBA" id="ARBA00022840"/>
    </source>
</evidence>
<dbReference type="Pfam" id="PF03485">
    <property type="entry name" value="Arg_tRNA_synt_N"/>
    <property type="match status" value="1"/>
</dbReference>
<dbReference type="PROSITE" id="PS00178">
    <property type="entry name" value="AA_TRNA_LIGASE_I"/>
    <property type="match status" value="1"/>
</dbReference>
<proteinExistence type="inferred from homology"/>
<evidence type="ECO:0000256" key="7">
    <source>
        <dbReference type="ARBA" id="ARBA00023146"/>
    </source>
</evidence>
<comment type="subcellular location">
    <subcellularLocation>
        <location evidence="9">Cytoplasm</location>
    </subcellularLocation>
</comment>
<dbReference type="GO" id="GO:0005524">
    <property type="term" value="F:ATP binding"/>
    <property type="evidence" value="ECO:0007669"/>
    <property type="project" value="UniProtKB-UniRule"/>
</dbReference>
<dbReference type="InterPro" id="IPR014729">
    <property type="entry name" value="Rossmann-like_a/b/a_fold"/>
</dbReference>
<dbReference type="Gene3D" id="3.40.50.620">
    <property type="entry name" value="HUPs"/>
    <property type="match status" value="1"/>
</dbReference>
<dbReference type="Gene3D" id="3.30.1360.70">
    <property type="entry name" value="Arginyl tRNA synthetase N-terminal domain"/>
    <property type="match status" value="1"/>
</dbReference>
<dbReference type="PANTHER" id="PTHR11956">
    <property type="entry name" value="ARGINYL-TRNA SYNTHETASE"/>
    <property type="match status" value="1"/>
</dbReference>
<organism evidence="13 14">
    <name type="scientific">Candidatus Viridilinea mediisalina</name>
    <dbReference type="NCBI Taxonomy" id="2024553"/>
    <lineage>
        <taxon>Bacteria</taxon>
        <taxon>Bacillati</taxon>
        <taxon>Chloroflexota</taxon>
        <taxon>Chloroflexia</taxon>
        <taxon>Chloroflexales</taxon>
        <taxon>Chloroflexineae</taxon>
        <taxon>Oscillochloridaceae</taxon>
        <taxon>Candidatus Viridilinea</taxon>
    </lineage>
</organism>
<dbReference type="GO" id="GO:0004814">
    <property type="term" value="F:arginine-tRNA ligase activity"/>
    <property type="evidence" value="ECO:0007669"/>
    <property type="project" value="UniProtKB-UniRule"/>
</dbReference>
<dbReference type="SMART" id="SM00836">
    <property type="entry name" value="DALR_1"/>
    <property type="match status" value="1"/>
</dbReference>
<dbReference type="InterPro" id="IPR009080">
    <property type="entry name" value="tRNAsynth_Ia_anticodon-bd"/>
</dbReference>
<evidence type="ECO:0000256" key="10">
    <source>
        <dbReference type="RuleBase" id="RU363038"/>
    </source>
</evidence>
<evidence type="ECO:0000256" key="8">
    <source>
        <dbReference type="ARBA" id="ARBA00049339"/>
    </source>
</evidence>
<dbReference type="PANTHER" id="PTHR11956:SF5">
    <property type="entry name" value="ARGININE--TRNA LIGASE, CYTOPLASMIC"/>
    <property type="match status" value="1"/>
</dbReference>
<name>A0A2A6RHW1_9CHLR</name>
<dbReference type="InterPro" id="IPR005148">
    <property type="entry name" value="Arg-tRNA-synth_N"/>
</dbReference>
<protein>
    <recommendedName>
        <fullName evidence="9">Arginine--tRNA ligase</fullName>
        <ecNumber evidence="9">6.1.1.19</ecNumber>
    </recommendedName>
    <alternativeName>
        <fullName evidence="9">Arginyl-tRNA synthetase</fullName>
        <shortName evidence="9">ArgRS</shortName>
    </alternativeName>
</protein>
<dbReference type="InterPro" id="IPR001412">
    <property type="entry name" value="aa-tRNA-synth_I_CS"/>
</dbReference>
<evidence type="ECO:0000313" key="14">
    <source>
        <dbReference type="Proteomes" id="UP000220527"/>
    </source>
</evidence>
<dbReference type="RefSeq" id="WP_097644725.1">
    <property type="nucleotide sequence ID" value="NZ_NQWI01000068.1"/>
</dbReference>
<dbReference type="FunFam" id="3.40.50.620:FF:000116">
    <property type="entry name" value="Arginine--tRNA ligase"/>
    <property type="match status" value="1"/>
</dbReference>
<dbReference type="OrthoDB" id="9805987at2"/>
<dbReference type="CDD" id="cd07956">
    <property type="entry name" value="Anticodon_Ia_Arg"/>
    <property type="match status" value="1"/>
</dbReference>
<comment type="catalytic activity">
    <reaction evidence="8 9">
        <text>tRNA(Arg) + L-arginine + ATP = L-arginyl-tRNA(Arg) + AMP + diphosphate</text>
        <dbReference type="Rhea" id="RHEA:20301"/>
        <dbReference type="Rhea" id="RHEA-COMP:9658"/>
        <dbReference type="Rhea" id="RHEA-COMP:9673"/>
        <dbReference type="ChEBI" id="CHEBI:30616"/>
        <dbReference type="ChEBI" id="CHEBI:32682"/>
        <dbReference type="ChEBI" id="CHEBI:33019"/>
        <dbReference type="ChEBI" id="CHEBI:78442"/>
        <dbReference type="ChEBI" id="CHEBI:78513"/>
        <dbReference type="ChEBI" id="CHEBI:456215"/>
        <dbReference type="EC" id="6.1.1.19"/>
    </reaction>
</comment>
<dbReference type="EMBL" id="NQWI01000068">
    <property type="protein sequence ID" value="PDW02430.1"/>
    <property type="molecule type" value="Genomic_DNA"/>
</dbReference>
<keyword evidence="5 9" id="KW-0067">ATP-binding</keyword>
<dbReference type="SMART" id="SM01016">
    <property type="entry name" value="Arg_tRNA_synt_N"/>
    <property type="match status" value="1"/>
</dbReference>
<dbReference type="InterPro" id="IPR008909">
    <property type="entry name" value="DALR_anticod-bd"/>
</dbReference>
<keyword evidence="14" id="KW-1185">Reference proteome</keyword>
<dbReference type="InterPro" id="IPR036695">
    <property type="entry name" value="Arg-tRNA-synth_N_sf"/>
</dbReference>
<keyword evidence="6 9" id="KW-0648">Protein biosynthesis</keyword>
<dbReference type="SUPFAM" id="SSF47323">
    <property type="entry name" value="Anticodon-binding domain of a subclass of class I aminoacyl-tRNA synthetases"/>
    <property type="match status" value="1"/>
</dbReference>
<dbReference type="HAMAP" id="MF_00123">
    <property type="entry name" value="Arg_tRNA_synth"/>
    <property type="match status" value="1"/>
</dbReference>
<dbReference type="Pfam" id="PF00750">
    <property type="entry name" value="tRNA-synt_1d"/>
    <property type="match status" value="1"/>
</dbReference>
<dbReference type="EC" id="6.1.1.19" evidence="9"/>
<comment type="subunit">
    <text evidence="9">Monomer.</text>
</comment>
<evidence type="ECO:0000256" key="6">
    <source>
        <dbReference type="ARBA" id="ARBA00022917"/>
    </source>
</evidence>
<evidence type="ECO:0000256" key="1">
    <source>
        <dbReference type="ARBA" id="ARBA00005594"/>
    </source>
</evidence>
<dbReference type="Gene3D" id="1.10.730.10">
    <property type="entry name" value="Isoleucyl-tRNA Synthetase, Domain 1"/>
    <property type="match status" value="1"/>
</dbReference>
<dbReference type="Proteomes" id="UP000220527">
    <property type="component" value="Unassembled WGS sequence"/>
</dbReference>
<dbReference type="GO" id="GO:0005737">
    <property type="term" value="C:cytoplasm"/>
    <property type="evidence" value="ECO:0007669"/>
    <property type="project" value="UniProtKB-SubCell"/>
</dbReference>
<keyword evidence="4 9" id="KW-0547">Nucleotide-binding</keyword>
<reference evidence="14" key="1">
    <citation type="submission" date="2017-08" db="EMBL/GenBank/DDBJ databases">
        <authorList>
            <person name="Grouzdev D.S."/>
            <person name="Gaisin V.A."/>
            <person name="Rysina M.S."/>
            <person name="Gorlenko V.M."/>
        </authorList>
    </citation>
    <scope>NUCLEOTIDE SEQUENCE [LARGE SCALE GENOMIC DNA]</scope>
    <source>
        <strain evidence="14">Kir15-3F</strain>
    </source>
</reference>
<evidence type="ECO:0000259" key="11">
    <source>
        <dbReference type="SMART" id="SM00836"/>
    </source>
</evidence>
<dbReference type="AlphaFoldDB" id="A0A2A6RHW1"/>
<feature type="domain" description="DALR anticodon binding" evidence="11">
    <location>
        <begin position="457"/>
        <end position="575"/>
    </location>
</feature>
<accession>A0A2A6RHW1</accession>
<dbReference type="InterPro" id="IPR035684">
    <property type="entry name" value="ArgRS_core"/>
</dbReference>
<dbReference type="Pfam" id="PF05746">
    <property type="entry name" value="DALR_1"/>
    <property type="match status" value="1"/>
</dbReference>
<evidence type="ECO:0000256" key="2">
    <source>
        <dbReference type="ARBA" id="ARBA00022490"/>
    </source>
</evidence>
<dbReference type="SUPFAM" id="SSF52374">
    <property type="entry name" value="Nucleotidylyl transferase"/>
    <property type="match status" value="1"/>
</dbReference>
<evidence type="ECO:0000313" key="13">
    <source>
        <dbReference type="EMBL" id="PDW02430.1"/>
    </source>
</evidence>
<dbReference type="InterPro" id="IPR001278">
    <property type="entry name" value="Arg-tRNA-ligase"/>
</dbReference>
<evidence type="ECO:0000259" key="12">
    <source>
        <dbReference type="SMART" id="SM01016"/>
    </source>
</evidence>
<dbReference type="GO" id="GO:0006420">
    <property type="term" value="P:arginyl-tRNA aminoacylation"/>
    <property type="evidence" value="ECO:0007669"/>
    <property type="project" value="UniProtKB-UniRule"/>
</dbReference>
<dbReference type="NCBIfam" id="TIGR00456">
    <property type="entry name" value="argS"/>
    <property type="match status" value="1"/>
</dbReference>
<evidence type="ECO:0000256" key="4">
    <source>
        <dbReference type="ARBA" id="ARBA00022741"/>
    </source>
</evidence>
<keyword evidence="7 9" id="KW-0030">Aminoacyl-tRNA synthetase</keyword>
<keyword evidence="2 9" id="KW-0963">Cytoplasm</keyword>
<sequence>MDYALDRFTREVTAAIVATGRVPLDLVELTTPKAAIAADLAFPAFKAAKTLGLAPPQLAAELAATIQLPADGLIGAVEAVGPFLNFRLHAERLATHVLTNIMAQGDDYAAQQLGAGKTVVVDYSAPNIAKRMHVGHIRSTIIGQALVNIYRALGYRVIGDNHLGDWGKQFGVVLAAVEREGKPTAEGETALEQLEAQYARYVAAASDDPELDEHARHWSLRLEQGDSEARALWQWCVDLTMTAAQRNYDRLGVKIDHAYGESFYEPMLADMIQQALDAGVAFRDEGGAVVVEHLQKLPTFLLQRSDGGTLYMTRDMATVVFRLQEFQPHAIIYVVGEPQSLHLRQLFALIRAMGYAKDVGLTHVAFGTIFDAKGQPLSTRRGNMVYLEALLDDAVARARSVVEQKSPELPEAEKLAVAEAVGVGAVVYNDLYQDPKRNITLDWERMLATEGNSATYLQYSHARCSSILRRANEDGAGGPGGDLTLLIHPAEQRLLKQLARLPEVLREGAERYAPFVIADWCYATAREFGVFFEQCPVLKAESPALRGARLVLVAATANALRRGLGLLGIRAPERM</sequence>
<keyword evidence="3 9" id="KW-0436">Ligase</keyword>
<feature type="domain" description="Arginyl tRNA synthetase N-terminal" evidence="12">
    <location>
        <begin position="6"/>
        <end position="88"/>
    </location>
</feature>
<comment type="caution">
    <text evidence="13">The sequence shown here is derived from an EMBL/GenBank/DDBJ whole genome shotgun (WGS) entry which is preliminary data.</text>
</comment>
<dbReference type="CDD" id="cd00671">
    <property type="entry name" value="ArgRS_core"/>
    <property type="match status" value="1"/>
</dbReference>